<dbReference type="AlphaFoldDB" id="E4XTE0"/>
<accession>E4XTE0</accession>
<dbReference type="InterPro" id="IPR050149">
    <property type="entry name" value="Collagen_superfamily"/>
</dbReference>
<dbReference type="EMBL" id="FN653153">
    <property type="protein sequence ID" value="CBY13002.1"/>
    <property type="molecule type" value="Genomic_DNA"/>
</dbReference>
<dbReference type="OrthoDB" id="10037288at2759"/>
<dbReference type="PANTHER" id="PTHR24023">
    <property type="entry name" value="COLLAGEN ALPHA"/>
    <property type="match status" value="1"/>
</dbReference>
<evidence type="ECO:0008006" key="4">
    <source>
        <dbReference type="Google" id="ProtNLM"/>
    </source>
</evidence>
<keyword evidence="3" id="KW-1185">Reference proteome</keyword>
<sequence length="481" mass="51759">MESTFELFDQWKTNLGQPKCKSKTIFLITNGHIICGPCVCRGFEMCKDYNESEEQCWEATNLQYQRNIQTLKEMHQDVNVIVATPNEKPCHQVEKAFGNNELANKRFSEDCFNEQNVIGLSKWRRSCWDTRSRNYRAGDCPPEAISSPKSVSWHASRTSFVDFVAQTSQTGCSAGASRAHECECDLEVTVRAGTPDLRSGCCGPRGPAGDPGPKGPNGPRGPTGSPGGQGVQGDCGPSGRKGADGARGVDGFNGPRGADGAPGQPGKAGLPGNQGKQGNDGLVGRSGLAGQPGLPGNAGFPGRPGPPGPNGFTGPDGAQGPQGSAGPAGTGIDSEKYYQAYVRKLRMTVIRSLQRDGQNSVFFKPLRDILQEETNRVCKCGCDFDTDNYGMCKANFRPFYKSAPAPDYRACDVQRPPFINTGFPPSSGSSGKGFLRIEKDFGDRMMVVENTETNNAVNMRSMSPVVSNSGPKVIRRRRKDH</sequence>
<gene>
    <name evidence="2" type="ORF">GSOID_T00003078001</name>
</gene>
<feature type="region of interest" description="Disordered" evidence="1">
    <location>
        <begin position="195"/>
        <end position="332"/>
    </location>
</feature>
<proteinExistence type="predicted"/>
<evidence type="ECO:0000256" key="1">
    <source>
        <dbReference type="SAM" id="MobiDB-lite"/>
    </source>
</evidence>
<dbReference type="Proteomes" id="UP000001307">
    <property type="component" value="Unassembled WGS sequence"/>
</dbReference>
<dbReference type="Gene3D" id="1.20.5.320">
    <property type="entry name" value="6-Phosphogluconate Dehydrogenase, domain 3"/>
    <property type="match status" value="1"/>
</dbReference>
<feature type="compositionally biased region" description="Polar residues" evidence="1">
    <location>
        <begin position="461"/>
        <end position="470"/>
    </location>
</feature>
<organism evidence="2">
    <name type="scientific">Oikopleura dioica</name>
    <name type="common">Tunicate</name>
    <dbReference type="NCBI Taxonomy" id="34765"/>
    <lineage>
        <taxon>Eukaryota</taxon>
        <taxon>Metazoa</taxon>
        <taxon>Chordata</taxon>
        <taxon>Tunicata</taxon>
        <taxon>Appendicularia</taxon>
        <taxon>Copelata</taxon>
        <taxon>Oikopleuridae</taxon>
        <taxon>Oikopleura</taxon>
    </lineage>
</organism>
<feature type="compositionally biased region" description="Gly residues" evidence="1">
    <location>
        <begin position="224"/>
        <end position="233"/>
    </location>
</feature>
<protein>
    <recommendedName>
        <fullName evidence="4">Collagen IV NC1 domain-containing protein</fullName>
    </recommendedName>
</protein>
<feature type="compositionally biased region" description="Low complexity" evidence="1">
    <location>
        <begin position="310"/>
        <end position="331"/>
    </location>
</feature>
<dbReference type="InParanoid" id="E4XTE0"/>
<reference evidence="2" key="1">
    <citation type="journal article" date="2010" name="Science">
        <title>Plasticity of animal genome architecture unmasked by rapid evolution of a pelagic tunicate.</title>
        <authorList>
            <person name="Denoeud F."/>
            <person name="Henriet S."/>
            <person name="Mungpakdee S."/>
            <person name="Aury J.M."/>
            <person name="Da Silva C."/>
            <person name="Brinkmann H."/>
            <person name="Mikhaleva J."/>
            <person name="Olsen L.C."/>
            <person name="Jubin C."/>
            <person name="Canestro C."/>
            <person name="Bouquet J.M."/>
            <person name="Danks G."/>
            <person name="Poulain J."/>
            <person name="Campsteijn C."/>
            <person name="Adamski M."/>
            <person name="Cross I."/>
            <person name="Yadetie F."/>
            <person name="Muffato M."/>
            <person name="Louis A."/>
            <person name="Butcher S."/>
            <person name="Tsagkogeorga G."/>
            <person name="Konrad A."/>
            <person name="Singh S."/>
            <person name="Jensen M.F."/>
            <person name="Cong E.H."/>
            <person name="Eikeseth-Otteraa H."/>
            <person name="Noel B."/>
            <person name="Anthouard V."/>
            <person name="Porcel B.M."/>
            <person name="Kachouri-Lafond R."/>
            <person name="Nishino A."/>
            <person name="Ugolini M."/>
            <person name="Chourrout P."/>
            <person name="Nishida H."/>
            <person name="Aasland R."/>
            <person name="Huzurbazar S."/>
            <person name="Westhof E."/>
            <person name="Delsuc F."/>
            <person name="Lehrach H."/>
            <person name="Reinhardt R."/>
            <person name="Weissenbach J."/>
            <person name="Roy S.W."/>
            <person name="Artiguenave F."/>
            <person name="Postlethwait J.H."/>
            <person name="Manak J.R."/>
            <person name="Thompson E.M."/>
            <person name="Jaillon O."/>
            <person name="Du Pasquier L."/>
            <person name="Boudinot P."/>
            <person name="Liberles D.A."/>
            <person name="Volff J.N."/>
            <person name="Philippe H."/>
            <person name="Lenhard B."/>
            <person name="Roest Crollius H."/>
            <person name="Wincker P."/>
            <person name="Chourrout D."/>
        </authorList>
    </citation>
    <scope>NUCLEOTIDE SEQUENCE [LARGE SCALE GENOMIC DNA]</scope>
</reference>
<feature type="region of interest" description="Disordered" evidence="1">
    <location>
        <begin position="461"/>
        <end position="481"/>
    </location>
</feature>
<dbReference type="PANTHER" id="PTHR24023:SF1082">
    <property type="entry name" value="COLLAGEN TRIPLE HELIX REPEAT"/>
    <property type="match status" value="1"/>
</dbReference>
<name>E4XTE0_OIKDI</name>
<evidence type="ECO:0000313" key="2">
    <source>
        <dbReference type="EMBL" id="CBY13002.1"/>
    </source>
</evidence>
<dbReference type="GO" id="GO:0005615">
    <property type="term" value="C:extracellular space"/>
    <property type="evidence" value="ECO:0007669"/>
    <property type="project" value="TreeGrafter"/>
</dbReference>
<evidence type="ECO:0000313" key="3">
    <source>
        <dbReference type="Proteomes" id="UP000001307"/>
    </source>
</evidence>
<dbReference type="InterPro" id="IPR008160">
    <property type="entry name" value="Collagen"/>
</dbReference>
<dbReference type="Pfam" id="PF01391">
    <property type="entry name" value="Collagen"/>
    <property type="match status" value="1"/>
</dbReference>
<dbReference type="GO" id="GO:0031012">
    <property type="term" value="C:extracellular matrix"/>
    <property type="evidence" value="ECO:0007669"/>
    <property type="project" value="TreeGrafter"/>
</dbReference>